<keyword evidence="2" id="KW-0255">Endonuclease</keyword>
<gene>
    <name evidence="3" type="primary">cas5c</name>
    <name evidence="3" type="ORF">EIM92_11620</name>
</gene>
<accession>A0A3S8RUQ3</accession>
<dbReference type="InterPro" id="IPR021124">
    <property type="entry name" value="CRISPR-assoc_prot_Cas5"/>
</dbReference>
<dbReference type="NCBIfam" id="TIGR01876">
    <property type="entry name" value="cas_Cas5d"/>
    <property type="match status" value="1"/>
</dbReference>
<dbReference type="GO" id="GO:0003723">
    <property type="term" value="F:RNA binding"/>
    <property type="evidence" value="ECO:0007669"/>
    <property type="project" value="UniProtKB-UniRule"/>
</dbReference>
<dbReference type="NCBIfam" id="TIGR02593">
    <property type="entry name" value="CRISPR_cas5"/>
    <property type="match status" value="1"/>
</dbReference>
<keyword evidence="2" id="KW-0378">Hydrolase</keyword>
<dbReference type="Gene3D" id="3.30.70.2660">
    <property type="match status" value="1"/>
</dbReference>
<keyword evidence="1 2" id="KW-0051">Antiviral defense</keyword>
<dbReference type="PIRSF" id="PIRSF029950">
    <property type="entry name" value="Cas_CT1134"/>
    <property type="match status" value="1"/>
</dbReference>
<dbReference type="GO" id="GO:0051607">
    <property type="term" value="P:defense response to virus"/>
    <property type="evidence" value="ECO:0007669"/>
    <property type="project" value="UniProtKB-UniRule"/>
</dbReference>
<name>A0A3S8RUQ3_9BACL</name>
<evidence type="ECO:0000256" key="1">
    <source>
        <dbReference type="ARBA" id="ARBA00023118"/>
    </source>
</evidence>
<evidence type="ECO:0000313" key="4">
    <source>
        <dbReference type="Proteomes" id="UP000273145"/>
    </source>
</evidence>
<dbReference type="Proteomes" id="UP000273145">
    <property type="component" value="Chromosome"/>
</dbReference>
<dbReference type="InterPro" id="IPR010155">
    <property type="entry name" value="CRISPR-assoc_prot_Cas5d"/>
</dbReference>
<dbReference type="AlphaFoldDB" id="A0A3S8RUQ3"/>
<dbReference type="KEGG" id="plen:EIM92_11620"/>
<dbReference type="CDD" id="cd09752">
    <property type="entry name" value="Cas5_I-C"/>
    <property type="match status" value="1"/>
</dbReference>
<evidence type="ECO:0000313" key="3">
    <source>
        <dbReference type="EMBL" id="AZK46719.1"/>
    </source>
</evidence>
<dbReference type="InterPro" id="IPR013422">
    <property type="entry name" value="CRISPR-assoc_prot_Cas5_N"/>
</dbReference>
<dbReference type="GO" id="GO:0016787">
    <property type="term" value="F:hydrolase activity"/>
    <property type="evidence" value="ECO:0007669"/>
    <property type="project" value="UniProtKB-KW"/>
</dbReference>
<dbReference type="GO" id="GO:0043571">
    <property type="term" value="P:maintenance of CRISPR repeat elements"/>
    <property type="evidence" value="ECO:0007669"/>
    <property type="project" value="UniProtKB-UniRule"/>
</dbReference>
<dbReference type="Pfam" id="PF09704">
    <property type="entry name" value="Cas_Cas5d"/>
    <property type="match status" value="1"/>
</dbReference>
<proteinExistence type="inferred from homology"/>
<comment type="similarity">
    <text evidence="2">Belongs to the CRISPR-associated protein Cas5 family. Subtype I-C/Dvulg subfamily.</text>
</comment>
<keyword evidence="2" id="KW-0694">RNA-binding</keyword>
<dbReference type="GO" id="GO:0004519">
    <property type="term" value="F:endonuclease activity"/>
    <property type="evidence" value="ECO:0007669"/>
    <property type="project" value="UniProtKB-UniRule"/>
</dbReference>
<sequence>MRNSIEFEVYGDYALFTDPLTKLGGEKLSYQIPTYQAMKGILESVYWKPTLIMIVDEVRVMNAIRMESKGIRPIDYSGGNTLANYTYLKQPRYQVKAHFEFNMNRPDLADDRNENKHHNMLKRAVKAGGRRDIFLGTRECQGYVEPCVFGEGKGFYDEVEELHFGHMVHGINYPDETGRNQMEIRLWNPVMRSGIIQFIRPEQCTQVRKVSDMLPKTFNSSNVEFVDRLLAQIGEEGNG</sequence>
<organism evidence="3 4">
    <name type="scientific">Paenibacillus lentus</name>
    <dbReference type="NCBI Taxonomy" id="1338368"/>
    <lineage>
        <taxon>Bacteria</taxon>
        <taxon>Bacillati</taxon>
        <taxon>Bacillota</taxon>
        <taxon>Bacilli</taxon>
        <taxon>Bacillales</taxon>
        <taxon>Paenibacillaceae</taxon>
        <taxon>Paenibacillus</taxon>
    </lineage>
</organism>
<keyword evidence="2" id="KW-0540">Nuclease</keyword>
<dbReference type="OrthoDB" id="5621871at2"/>
<comment type="function">
    <text evidence="2">CRISPR (clustered regularly interspaced short palindromic repeat) is an adaptive immune system that provides protection against mobile genetic elements (viruses, transposable elements and conjugative plasmids). CRISPR clusters contain spacers, sequences complementary to antecedent mobile elements, and target invading nucleic acids. CRISPR clusters are transcribed and processed into CRISPR RNA (crRNA).</text>
</comment>
<keyword evidence="4" id="KW-1185">Reference proteome</keyword>
<dbReference type="EMBL" id="CP034248">
    <property type="protein sequence ID" value="AZK46719.1"/>
    <property type="molecule type" value="Genomic_DNA"/>
</dbReference>
<dbReference type="EC" id="3.1.-.-" evidence="2"/>
<dbReference type="RefSeq" id="WP_125082766.1">
    <property type="nucleotide sequence ID" value="NZ_CP034248.1"/>
</dbReference>
<evidence type="ECO:0000256" key="2">
    <source>
        <dbReference type="PIRNR" id="PIRNR029950"/>
    </source>
</evidence>
<reference evidence="3 4" key="1">
    <citation type="submission" date="2018-11" db="EMBL/GenBank/DDBJ databases">
        <title>Genome sequencing of Paenibacillus lentus DSM25539(T).</title>
        <authorList>
            <person name="Kook J.-K."/>
            <person name="Park S.-N."/>
            <person name="Lim Y.K."/>
        </authorList>
    </citation>
    <scope>NUCLEOTIDE SEQUENCE [LARGE SCALE GENOMIC DNA]</scope>
    <source>
        <strain evidence="3 4">DSM 25539</strain>
    </source>
</reference>
<protein>
    <recommendedName>
        <fullName evidence="2">pre-crRNA processing endonuclease</fullName>
        <ecNumber evidence="2">3.1.-.-</ecNumber>
    </recommendedName>
</protein>